<keyword evidence="1" id="KW-0472">Membrane</keyword>
<evidence type="ECO:0000313" key="3">
    <source>
        <dbReference type="Proteomes" id="UP000036873"/>
    </source>
</evidence>
<sequence>MEKEQAIGRNSIFRTDTKSLIGAVVMGVVFVIACQVTGQIDNMLPWGKMGMYLINGTVWAFFTAILTLLYKQPGGLIAAEVEAVISVMYSPLWIAFIFANGIASIWVSFVAAKYDMTKWSHHIMAQAGVCVLGNIIVSIGLVFILGLPVNVAAIETLILIAVTWPLATIATKKVYDALLKSGMVK</sequence>
<evidence type="ECO:0000256" key="1">
    <source>
        <dbReference type="SAM" id="Phobius"/>
    </source>
</evidence>
<feature type="transmembrane region" description="Helical" evidence="1">
    <location>
        <begin position="90"/>
        <end position="111"/>
    </location>
</feature>
<feature type="transmembrane region" description="Helical" evidence="1">
    <location>
        <begin position="20"/>
        <end position="38"/>
    </location>
</feature>
<protein>
    <submittedName>
        <fullName evidence="2">Uncharacterized protein</fullName>
    </submittedName>
</protein>
<dbReference type="PROSITE" id="PS51257">
    <property type="entry name" value="PROKAR_LIPOPROTEIN"/>
    <property type="match status" value="1"/>
</dbReference>
<comment type="caution">
    <text evidence="2">The sequence shown here is derived from an EMBL/GenBank/DDBJ whole genome shotgun (WGS) entry which is preliminary data.</text>
</comment>
<dbReference type="STRING" id="52689.AKG39_15010"/>
<name>A0A0L6TXU0_9FIRM</name>
<dbReference type="PATRIC" id="fig|52689.4.peg.2519"/>
<gene>
    <name evidence="2" type="ORF">AKG39_15010</name>
</gene>
<dbReference type="OrthoDB" id="1779260at2"/>
<dbReference type="AlphaFoldDB" id="A0A0L6TXU0"/>
<keyword evidence="1" id="KW-0812">Transmembrane</keyword>
<feature type="transmembrane region" description="Helical" evidence="1">
    <location>
        <begin position="123"/>
        <end position="145"/>
    </location>
</feature>
<dbReference type="RefSeq" id="WP_050741224.1">
    <property type="nucleotide sequence ID" value="NZ_LGYO01000041.1"/>
</dbReference>
<feature type="transmembrane region" description="Helical" evidence="1">
    <location>
        <begin position="50"/>
        <end position="70"/>
    </location>
</feature>
<proteinExistence type="predicted"/>
<dbReference type="Proteomes" id="UP000036873">
    <property type="component" value="Unassembled WGS sequence"/>
</dbReference>
<keyword evidence="3" id="KW-1185">Reference proteome</keyword>
<organism evidence="2 3">
    <name type="scientific">Acetobacterium bakii</name>
    <dbReference type="NCBI Taxonomy" id="52689"/>
    <lineage>
        <taxon>Bacteria</taxon>
        <taxon>Bacillati</taxon>
        <taxon>Bacillota</taxon>
        <taxon>Clostridia</taxon>
        <taxon>Eubacteriales</taxon>
        <taxon>Eubacteriaceae</taxon>
        <taxon>Acetobacterium</taxon>
    </lineage>
</organism>
<evidence type="ECO:0000313" key="2">
    <source>
        <dbReference type="EMBL" id="KNZ40877.1"/>
    </source>
</evidence>
<feature type="transmembrane region" description="Helical" evidence="1">
    <location>
        <begin position="151"/>
        <end position="170"/>
    </location>
</feature>
<dbReference type="EMBL" id="LGYO01000041">
    <property type="protein sequence ID" value="KNZ40877.1"/>
    <property type="molecule type" value="Genomic_DNA"/>
</dbReference>
<reference evidence="3" key="1">
    <citation type="submission" date="2015-07" db="EMBL/GenBank/DDBJ databases">
        <title>Draft genome sequence of Acetobacterium bakii DSM 8293, a potential psychrophilic chemical producer through syngas fermentation.</title>
        <authorList>
            <person name="Song Y."/>
            <person name="Hwang S."/>
            <person name="Cho B.-K."/>
        </authorList>
    </citation>
    <scope>NUCLEOTIDE SEQUENCE [LARGE SCALE GENOMIC DNA]</scope>
    <source>
        <strain evidence="3">DSM 8239</strain>
    </source>
</reference>
<accession>A0A0L6TXU0</accession>
<keyword evidence="1" id="KW-1133">Transmembrane helix</keyword>